<dbReference type="KEGG" id="tva:4774752"/>
<dbReference type="RefSeq" id="XP_001328964.1">
    <property type="nucleotide sequence ID" value="XM_001328929.1"/>
</dbReference>
<sequence length="243" mass="28069">MISSNHQKIFYCLFKLLNGIDGLNDDIHAAIVKSKDKTKINNLFVINDLMIQVDTLQEDEIDYEPISELLFKNNSPQYIRTIDFLNYIIDELKNYSIRVFSPDLSNLQYFDYDKSKNNILSSKYQFKNEEFNLYMILSCNYNQINLAILDENNIWNIYSNQNSLSSSINNKNASDKLQELILDENHTKLFYKKTSNNNTVFSAPTHVLKHRINNVSISQFFGVGIALIALILIIKLIGGDQSS</sequence>
<dbReference type="AlphaFoldDB" id="A2DSG2"/>
<keyword evidence="1" id="KW-1133">Transmembrane helix</keyword>
<accession>A2DSG2</accession>
<organism evidence="2 3">
    <name type="scientific">Trichomonas vaginalis (strain ATCC PRA-98 / G3)</name>
    <dbReference type="NCBI Taxonomy" id="412133"/>
    <lineage>
        <taxon>Eukaryota</taxon>
        <taxon>Metamonada</taxon>
        <taxon>Parabasalia</taxon>
        <taxon>Trichomonadida</taxon>
        <taxon>Trichomonadidae</taxon>
        <taxon>Trichomonas</taxon>
    </lineage>
</organism>
<evidence type="ECO:0000313" key="3">
    <source>
        <dbReference type="Proteomes" id="UP000001542"/>
    </source>
</evidence>
<reference evidence="2" key="2">
    <citation type="journal article" date="2007" name="Science">
        <title>Draft genome sequence of the sexually transmitted pathogen Trichomonas vaginalis.</title>
        <authorList>
            <person name="Carlton J.M."/>
            <person name="Hirt R.P."/>
            <person name="Silva J.C."/>
            <person name="Delcher A.L."/>
            <person name="Schatz M."/>
            <person name="Zhao Q."/>
            <person name="Wortman J.R."/>
            <person name="Bidwell S.L."/>
            <person name="Alsmark U.C.M."/>
            <person name="Besteiro S."/>
            <person name="Sicheritz-Ponten T."/>
            <person name="Noel C.J."/>
            <person name="Dacks J.B."/>
            <person name="Foster P.G."/>
            <person name="Simillion C."/>
            <person name="Van de Peer Y."/>
            <person name="Miranda-Saavedra D."/>
            <person name="Barton G.J."/>
            <person name="Westrop G.D."/>
            <person name="Mueller S."/>
            <person name="Dessi D."/>
            <person name="Fiori P.L."/>
            <person name="Ren Q."/>
            <person name="Paulsen I."/>
            <person name="Zhang H."/>
            <person name="Bastida-Corcuera F.D."/>
            <person name="Simoes-Barbosa A."/>
            <person name="Brown M.T."/>
            <person name="Hayes R.D."/>
            <person name="Mukherjee M."/>
            <person name="Okumura C.Y."/>
            <person name="Schneider R."/>
            <person name="Smith A.J."/>
            <person name="Vanacova S."/>
            <person name="Villalvazo M."/>
            <person name="Haas B.J."/>
            <person name="Pertea M."/>
            <person name="Feldblyum T.V."/>
            <person name="Utterback T.R."/>
            <person name="Shu C.L."/>
            <person name="Osoegawa K."/>
            <person name="de Jong P.J."/>
            <person name="Hrdy I."/>
            <person name="Horvathova L."/>
            <person name="Zubacova Z."/>
            <person name="Dolezal P."/>
            <person name="Malik S.B."/>
            <person name="Logsdon J.M. Jr."/>
            <person name="Henze K."/>
            <person name="Gupta A."/>
            <person name="Wang C.C."/>
            <person name="Dunne R.L."/>
            <person name="Upcroft J.A."/>
            <person name="Upcroft P."/>
            <person name="White O."/>
            <person name="Salzberg S.L."/>
            <person name="Tang P."/>
            <person name="Chiu C.-H."/>
            <person name="Lee Y.-S."/>
            <person name="Embley T.M."/>
            <person name="Coombs G.H."/>
            <person name="Mottram J.C."/>
            <person name="Tachezy J."/>
            <person name="Fraser-Liggett C.M."/>
            <person name="Johnson P.J."/>
        </authorList>
    </citation>
    <scope>NUCLEOTIDE SEQUENCE [LARGE SCALE GENOMIC DNA]</scope>
    <source>
        <strain evidence="2">G3</strain>
    </source>
</reference>
<dbReference type="InParanoid" id="A2DSG2"/>
<dbReference type="VEuPathDB" id="TrichDB:TVAG_067460"/>
<keyword evidence="1" id="KW-0812">Transmembrane</keyword>
<dbReference type="EMBL" id="DS113239">
    <property type="protein sequence ID" value="EAY16741.1"/>
    <property type="molecule type" value="Genomic_DNA"/>
</dbReference>
<name>A2DSG2_TRIV3</name>
<dbReference type="Proteomes" id="UP000001542">
    <property type="component" value="Unassembled WGS sequence"/>
</dbReference>
<gene>
    <name evidence="2" type="ORF">TVAG_067460</name>
</gene>
<evidence type="ECO:0000256" key="1">
    <source>
        <dbReference type="SAM" id="Phobius"/>
    </source>
</evidence>
<keyword evidence="1" id="KW-0472">Membrane</keyword>
<evidence type="ECO:0000313" key="2">
    <source>
        <dbReference type="EMBL" id="EAY16741.1"/>
    </source>
</evidence>
<protein>
    <submittedName>
        <fullName evidence="2">Uncharacterized protein</fullName>
    </submittedName>
</protein>
<reference evidence="2" key="1">
    <citation type="submission" date="2006-10" db="EMBL/GenBank/DDBJ databases">
        <authorList>
            <person name="Amadeo P."/>
            <person name="Zhao Q."/>
            <person name="Wortman J."/>
            <person name="Fraser-Liggett C."/>
            <person name="Carlton J."/>
        </authorList>
    </citation>
    <scope>NUCLEOTIDE SEQUENCE</scope>
    <source>
        <strain evidence="2">G3</strain>
    </source>
</reference>
<keyword evidence="3" id="KW-1185">Reference proteome</keyword>
<proteinExistence type="predicted"/>
<feature type="transmembrane region" description="Helical" evidence="1">
    <location>
        <begin position="220"/>
        <end position="238"/>
    </location>
</feature>
<dbReference type="VEuPathDB" id="TrichDB:TVAGG3_0080050"/>